<protein>
    <submittedName>
        <fullName evidence="1">Uncharacterized protein</fullName>
    </submittedName>
</protein>
<reference evidence="1" key="1">
    <citation type="journal article" date="2015" name="Nature">
        <title>Complex archaea that bridge the gap between prokaryotes and eukaryotes.</title>
        <authorList>
            <person name="Spang A."/>
            <person name="Saw J.H."/>
            <person name="Jorgensen S.L."/>
            <person name="Zaremba-Niedzwiedzka K."/>
            <person name="Martijn J."/>
            <person name="Lind A.E."/>
            <person name="van Eijk R."/>
            <person name="Schleper C."/>
            <person name="Guy L."/>
            <person name="Ettema T.J."/>
        </authorList>
    </citation>
    <scope>NUCLEOTIDE SEQUENCE</scope>
</reference>
<proteinExistence type="predicted"/>
<gene>
    <name evidence="1" type="ORF">LCGC14_1082560</name>
</gene>
<organism evidence="1">
    <name type="scientific">marine sediment metagenome</name>
    <dbReference type="NCBI Taxonomy" id="412755"/>
    <lineage>
        <taxon>unclassified sequences</taxon>
        <taxon>metagenomes</taxon>
        <taxon>ecological metagenomes</taxon>
    </lineage>
</organism>
<comment type="caution">
    <text evidence="1">The sequence shown here is derived from an EMBL/GenBank/DDBJ whole genome shotgun (WGS) entry which is preliminary data.</text>
</comment>
<accession>A0A0F9N2I5</accession>
<name>A0A0F9N2I5_9ZZZZ</name>
<dbReference type="AlphaFoldDB" id="A0A0F9N2I5"/>
<dbReference type="EMBL" id="LAZR01004747">
    <property type="protein sequence ID" value="KKN05927.1"/>
    <property type="molecule type" value="Genomic_DNA"/>
</dbReference>
<evidence type="ECO:0000313" key="1">
    <source>
        <dbReference type="EMBL" id="KKN05927.1"/>
    </source>
</evidence>
<sequence>MMEIGSNEDYNWRERNWLQKMGLHETFIFTALFPSLHNDLMSK</sequence>